<evidence type="ECO:0000313" key="2">
    <source>
        <dbReference type="Proteomes" id="UP001140949"/>
    </source>
</evidence>
<dbReference type="EMBL" id="JANAVB010033220">
    <property type="protein sequence ID" value="KAJ6808595.1"/>
    <property type="molecule type" value="Genomic_DNA"/>
</dbReference>
<comment type="caution">
    <text evidence="1">The sequence shown here is derived from an EMBL/GenBank/DDBJ whole genome shotgun (WGS) entry which is preliminary data.</text>
</comment>
<sequence>MMYHWLLKSSRRLILVVRRVRERLDVGVLFENADIEKRNLGRKTQALVLELSDSNHRRQFH</sequence>
<evidence type="ECO:0000313" key="1">
    <source>
        <dbReference type="EMBL" id="KAJ6808595.1"/>
    </source>
</evidence>
<keyword evidence="2" id="KW-1185">Reference proteome</keyword>
<protein>
    <submittedName>
        <fullName evidence="1">ABC transporter G family member 39</fullName>
    </submittedName>
</protein>
<accession>A0AAX6EXR1</accession>
<reference evidence="1" key="2">
    <citation type="submission" date="2023-04" db="EMBL/GenBank/DDBJ databases">
        <authorList>
            <person name="Bruccoleri R.E."/>
            <person name="Oakeley E.J."/>
            <person name="Faust A.-M."/>
            <person name="Dessus-Babus S."/>
            <person name="Altorfer M."/>
            <person name="Burckhardt D."/>
            <person name="Oertli M."/>
            <person name="Naumann U."/>
            <person name="Petersen F."/>
            <person name="Wong J."/>
        </authorList>
    </citation>
    <scope>NUCLEOTIDE SEQUENCE</scope>
    <source>
        <strain evidence="1">GSM-AAB239-AS_SAM_17_03QT</strain>
        <tissue evidence="1">Leaf</tissue>
    </source>
</reference>
<proteinExistence type="predicted"/>
<dbReference type="AlphaFoldDB" id="A0AAX6EXR1"/>
<gene>
    <name evidence="1" type="ORF">M6B38_164520</name>
</gene>
<name>A0AAX6EXR1_IRIPA</name>
<organism evidence="1 2">
    <name type="scientific">Iris pallida</name>
    <name type="common">Sweet iris</name>
    <dbReference type="NCBI Taxonomy" id="29817"/>
    <lineage>
        <taxon>Eukaryota</taxon>
        <taxon>Viridiplantae</taxon>
        <taxon>Streptophyta</taxon>
        <taxon>Embryophyta</taxon>
        <taxon>Tracheophyta</taxon>
        <taxon>Spermatophyta</taxon>
        <taxon>Magnoliopsida</taxon>
        <taxon>Liliopsida</taxon>
        <taxon>Asparagales</taxon>
        <taxon>Iridaceae</taxon>
        <taxon>Iridoideae</taxon>
        <taxon>Irideae</taxon>
        <taxon>Iris</taxon>
    </lineage>
</organism>
<dbReference type="Proteomes" id="UP001140949">
    <property type="component" value="Unassembled WGS sequence"/>
</dbReference>
<reference evidence="1" key="1">
    <citation type="journal article" date="2023" name="GigaByte">
        <title>Genome assembly of the bearded iris, Iris pallida Lam.</title>
        <authorList>
            <person name="Bruccoleri R.E."/>
            <person name="Oakeley E.J."/>
            <person name="Faust A.M.E."/>
            <person name="Altorfer M."/>
            <person name="Dessus-Babus S."/>
            <person name="Burckhardt D."/>
            <person name="Oertli M."/>
            <person name="Naumann U."/>
            <person name="Petersen F."/>
            <person name="Wong J."/>
        </authorList>
    </citation>
    <scope>NUCLEOTIDE SEQUENCE</scope>
    <source>
        <strain evidence="1">GSM-AAB239-AS_SAM_17_03QT</strain>
    </source>
</reference>